<keyword evidence="2" id="KW-0489">Methyltransferase</keyword>
<dbReference type="Proteomes" id="UP000504607">
    <property type="component" value="Unplaced"/>
</dbReference>
<dbReference type="GO" id="GO:0008276">
    <property type="term" value="F:protein methyltransferase activity"/>
    <property type="evidence" value="ECO:0007669"/>
    <property type="project" value="InterPro"/>
</dbReference>
<organism evidence="1 2">
    <name type="scientific">Elaeis guineensis var. tenera</name>
    <name type="common">Oil palm</name>
    <dbReference type="NCBI Taxonomy" id="51953"/>
    <lineage>
        <taxon>Eukaryota</taxon>
        <taxon>Viridiplantae</taxon>
        <taxon>Streptophyta</taxon>
        <taxon>Embryophyta</taxon>
        <taxon>Tracheophyta</taxon>
        <taxon>Spermatophyta</taxon>
        <taxon>Magnoliopsida</taxon>
        <taxon>Liliopsida</taxon>
        <taxon>Arecaceae</taxon>
        <taxon>Arecoideae</taxon>
        <taxon>Cocoseae</taxon>
        <taxon>Elaeidinae</taxon>
        <taxon>Elaeis</taxon>
    </lineage>
</organism>
<dbReference type="OrthoDB" id="46564at2759"/>
<dbReference type="InterPro" id="IPR029063">
    <property type="entry name" value="SAM-dependent_MTases_sf"/>
</dbReference>
<protein>
    <submittedName>
        <fullName evidence="2">Protein N-lysine methyltransferase METTL21A isoform X1</fullName>
    </submittedName>
</protein>
<dbReference type="RefSeq" id="XP_010907989.1">
    <property type="nucleotide sequence ID" value="XM_010909687.2"/>
</dbReference>
<dbReference type="GeneID" id="105034497"/>
<dbReference type="KEGG" id="egu:105034497"/>
<dbReference type="InterPro" id="IPR038899">
    <property type="entry name" value="METTL22"/>
</dbReference>
<proteinExistence type="predicted"/>
<dbReference type="GO" id="GO:0032259">
    <property type="term" value="P:methylation"/>
    <property type="evidence" value="ECO:0007669"/>
    <property type="project" value="UniProtKB-KW"/>
</dbReference>
<evidence type="ECO:0000313" key="1">
    <source>
        <dbReference type="Proteomes" id="UP000504607"/>
    </source>
</evidence>
<dbReference type="InParanoid" id="A0A6I9QFU9"/>
<name>A0A6I9QFU9_ELAGV</name>
<gene>
    <name evidence="2" type="primary">LOC105034497</name>
</gene>
<dbReference type="PANTHER" id="PTHR23108">
    <property type="entry name" value="METHYLTRANSFERASE-RELATED"/>
    <property type="match status" value="1"/>
</dbReference>
<accession>A0A6I9QFU9</accession>
<dbReference type="GO" id="GO:0005634">
    <property type="term" value="C:nucleus"/>
    <property type="evidence" value="ECO:0007669"/>
    <property type="project" value="TreeGrafter"/>
</dbReference>
<dbReference type="FunCoup" id="A0A6I9QFU9">
    <property type="interactions" value="32"/>
</dbReference>
<keyword evidence="2" id="KW-0808">Transferase</keyword>
<dbReference type="Gene3D" id="3.40.50.150">
    <property type="entry name" value="Vaccinia Virus protein VP39"/>
    <property type="match status" value="1"/>
</dbReference>
<keyword evidence="1" id="KW-1185">Reference proteome</keyword>
<dbReference type="AlphaFoldDB" id="A0A6I9QFU9"/>
<sequence>MQKEDEADDTICIDDHARKMQKEDEADDTICLDESFFVNRDYDLTTFTFGSHVLNLFCLRSASTDYDLTGQLVWPGAVLLNNYLSKNAEILDGNSVIELGSGVGITGILCSRFCREVVLTDHNEEVLEIMKKNIKLHLSSESSSPALTAEKLEWGNSVQISEILQKHPGGFDLVLGADICFQQSSIPLLFDTVEKLLRFQEGKCRFILAYVSRAKRMDTLVIDEAVQHGMQVNEVHGTRSTVANLEGVIFEITLN</sequence>
<evidence type="ECO:0000313" key="2">
    <source>
        <dbReference type="RefSeq" id="XP_010907989.1"/>
    </source>
</evidence>
<reference evidence="2" key="1">
    <citation type="submission" date="2025-08" db="UniProtKB">
        <authorList>
            <consortium name="RefSeq"/>
        </authorList>
    </citation>
    <scope>IDENTIFICATION</scope>
</reference>
<dbReference type="Pfam" id="PF10294">
    <property type="entry name" value="Methyltransf_16"/>
    <property type="match status" value="1"/>
</dbReference>
<dbReference type="InterPro" id="IPR019410">
    <property type="entry name" value="Methyltransf_16"/>
</dbReference>
<dbReference type="SUPFAM" id="SSF53335">
    <property type="entry name" value="S-adenosyl-L-methionine-dependent methyltransferases"/>
    <property type="match status" value="1"/>
</dbReference>
<dbReference type="PANTHER" id="PTHR23108:SF3">
    <property type="entry name" value="METHYLTRANSFERASE FAMILY PROTEIN"/>
    <property type="match status" value="1"/>
</dbReference>